<evidence type="ECO:0000313" key="5">
    <source>
        <dbReference type="EMBL" id="TGO30458.1"/>
    </source>
</evidence>
<gene>
    <name evidence="5" type="ORF">BPAE_0005g00540</name>
</gene>
<evidence type="ECO:0000313" key="6">
    <source>
        <dbReference type="Proteomes" id="UP000297910"/>
    </source>
</evidence>
<keyword evidence="1" id="KW-0489">Methyltransferase</keyword>
<keyword evidence="6" id="KW-1185">Reference proteome</keyword>
<dbReference type="GO" id="GO:0032259">
    <property type="term" value="P:methylation"/>
    <property type="evidence" value="ECO:0007669"/>
    <property type="project" value="UniProtKB-KW"/>
</dbReference>
<dbReference type="EMBL" id="PQXI01000005">
    <property type="protein sequence ID" value="TGO30458.1"/>
    <property type="molecule type" value="Genomic_DNA"/>
</dbReference>
<dbReference type="AlphaFoldDB" id="A0A4Z1G3W6"/>
<reference evidence="5 6" key="1">
    <citation type="submission" date="2017-12" db="EMBL/GenBank/DDBJ databases">
        <title>Comparative genomics of Botrytis spp.</title>
        <authorList>
            <person name="Valero-Jimenez C.A."/>
            <person name="Tapia P."/>
            <person name="Veloso J."/>
            <person name="Silva-Moreno E."/>
            <person name="Staats M."/>
            <person name="Valdes J.H."/>
            <person name="Van Kan J.A.L."/>
        </authorList>
    </citation>
    <scope>NUCLEOTIDE SEQUENCE [LARGE SCALE GENOMIC DNA]</scope>
    <source>
        <strain evidence="5 6">Bp0003</strain>
    </source>
</reference>
<dbReference type="PANTHER" id="PTHR43712">
    <property type="entry name" value="PUTATIVE (AFU_ORTHOLOGUE AFUA_4G14580)-RELATED"/>
    <property type="match status" value="1"/>
</dbReference>
<proteinExistence type="predicted"/>
<dbReference type="InterPro" id="IPR016461">
    <property type="entry name" value="COMT-like"/>
</dbReference>
<sequence length="188" mass="21674">MSLITTPGRRLVMVGGSHGFACTRLAKAFPDLNFIVQDLPPVVEAGAKTVPSELSDKIRFMAYDFLKEQPVKNADIYFFRWIFHDWSDKYRIQILRNQIPALKKGARIVINDNVLPEPGTLPRWREERLRSMDLTMLESQNSRERALEDWAKLFGDADPRFTFKGGKQPAGSNLWILEAFWDRDSTTQ</sequence>
<organism evidence="5 6">
    <name type="scientific">Botrytis paeoniae</name>
    <dbReference type="NCBI Taxonomy" id="278948"/>
    <lineage>
        <taxon>Eukaryota</taxon>
        <taxon>Fungi</taxon>
        <taxon>Dikarya</taxon>
        <taxon>Ascomycota</taxon>
        <taxon>Pezizomycotina</taxon>
        <taxon>Leotiomycetes</taxon>
        <taxon>Helotiales</taxon>
        <taxon>Sclerotiniaceae</taxon>
        <taxon>Botrytis</taxon>
    </lineage>
</organism>
<keyword evidence="3" id="KW-0949">S-adenosyl-L-methionine</keyword>
<evidence type="ECO:0000256" key="2">
    <source>
        <dbReference type="ARBA" id="ARBA00022679"/>
    </source>
</evidence>
<evidence type="ECO:0000256" key="1">
    <source>
        <dbReference type="ARBA" id="ARBA00022603"/>
    </source>
</evidence>
<evidence type="ECO:0000256" key="3">
    <source>
        <dbReference type="ARBA" id="ARBA00022691"/>
    </source>
</evidence>
<dbReference type="SUPFAM" id="SSF53335">
    <property type="entry name" value="S-adenosyl-L-methionine-dependent methyltransferases"/>
    <property type="match status" value="1"/>
</dbReference>
<protein>
    <recommendedName>
        <fullName evidence="4">O-methyltransferase C-terminal domain-containing protein</fullName>
    </recommendedName>
</protein>
<comment type="caution">
    <text evidence="5">The sequence shown here is derived from an EMBL/GenBank/DDBJ whole genome shotgun (WGS) entry which is preliminary data.</text>
</comment>
<evidence type="ECO:0000259" key="4">
    <source>
        <dbReference type="Pfam" id="PF00891"/>
    </source>
</evidence>
<dbReference type="InterPro" id="IPR001077">
    <property type="entry name" value="COMT_C"/>
</dbReference>
<dbReference type="PROSITE" id="PS51683">
    <property type="entry name" value="SAM_OMT_II"/>
    <property type="match status" value="1"/>
</dbReference>
<dbReference type="GO" id="GO:0008171">
    <property type="term" value="F:O-methyltransferase activity"/>
    <property type="evidence" value="ECO:0007669"/>
    <property type="project" value="InterPro"/>
</dbReference>
<dbReference type="InterPro" id="IPR029063">
    <property type="entry name" value="SAM-dependent_MTases_sf"/>
</dbReference>
<feature type="domain" description="O-methyltransferase C-terminal" evidence="4">
    <location>
        <begin position="9"/>
        <end position="157"/>
    </location>
</feature>
<dbReference type="Gene3D" id="3.40.50.150">
    <property type="entry name" value="Vaccinia Virus protein VP39"/>
    <property type="match status" value="1"/>
</dbReference>
<name>A0A4Z1G3W6_9HELO</name>
<dbReference type="Pfam" id="PF00891">
    <property type="entry name" value="Methyltransf_2"/>
    <property type="match status" value="1"/>
</dbReference>
<keyword evidence="2" id="KW-0808">Transferase</keyword>
<accession>A0A4Z1G3W6</accession>
<dbReference type="Proteomes" id="UP000297910">
    <property type="component" value="Unassembled WGS sequence"/>
</dbReference>
<dbReference type="PANTHER" id="PTHR43712:SF16">
    <property type="entry name" value="O-METHYLTRANSFERASE ELCB"/>
    <property type="match status" value="1"/>
</dbReference>